<gene>
    <name evidence="7" type="primary">NAT8L</name>
</gene>
<dbReference type="Ensembl" id="ENSOKIT00005104168.1">
    <property type="protein sequence ID" value="ENSOKIP00005097291.1"/>
    <property type="gene ID" value="ENSOKIG00005042713.1"/>
</dbReference>
<evidence type="ECO:0000256" key="1">
    <source>
        <dbReference type="ARBA" id="ARBA00004613"/>
    </source>
</evidence>
<dbReference type="PANTHER" id="PTHR35451">
    <property type="entry name" value="NEUROPEPTIDE-LIKE PROTEIN C4ORF48"/>
    <property type="match status" value="1"/>
</dbReference>
<dbReference type="GO" id="GO:0003723">
    <property type="term" value="F:RNA binding"/>
    <property type="evidence" value="ECO:0007669"/>
    <property type="project" value="UniProtKB-KW"/>
</dbReference>
<sequence>MRCFRPLRHLGPLVSLSLSKHSLQSFSSSLPMLRNMIAAYPKVSKAEIRSLRLPGLPLDMMHRSMASSGYLKAVMLLLAVQLLSFRPGFGEQETGTAIPAERRPCVDCHGFEFMQRALQDLKKTAFKLDAQTETLVLRAESDVLCCDQIPRADLLRAVPSHGRALLLQPQSHPQLSGLRAPH</sequence>
<reference evidence="7" key="1">
    <citation type="submission" date="2025-08" db="UniProtKB">
        <authorList>
            <consortium name="Ensembl"/>
        </authorList>
    </citation>
    <scope>IDENTIFICATION</scope>
</reference>
<dbReference type="InterPro" id="IPR028147">
    <property type="entry name" value="NICOL"/>
</dbReference>
<reference evidence="7" key="2">
    <citation type="submission" date="2025-09" db="UniProtKB">
        <authorList>
            <consortium name="Ensembl"/>
        </authorList>
    </citation>
    <scope>IDENTIFICATION</scope>
</reference>
<dbReference type="GeneTree" id="ENSGT00950000182932"/>
<evidence type="ECO:0000256" key="6">
    <source>
        <dbReference type="ARBA" id="ARBA00046322"/>
    </source>
</evidence>
<evidence type="ECO:0000256" key="2">
    <source>
        <dbReference type="ARBA" id="ARBA00022525"/>
    </source>
</evidence>
<name>A0A8C7K5H0_ONCKI</name>
<evidence type="ECO:0000313" key="8">
    <source>
        <dbReference type="Proteomes" id="UP000694557"/>
    </source>
</evidence>
<dbReference type="Pfam" id="PF15161">
    <property type="entry name" value="Neuropep_like"/>
    <property type="match status" value="1"/>
</dbReference>
<evidence type="ECO:0000256" key="5">
    <source>
        <dbReference type="ARBA" id="ARBA00040520"/>
    </source>
</evidence>
<dbReference type="Proteomes" id="UP000694557">
    <property type="component" value="Unassembled WGS sequence"/>
</dbReference>
<proteinExistence type="inferred from homology"/>
<organism evidence="7 8">
    <name type="scientific">Oncorhynchus kisutch</name>
    <name type="common">Coho salmon</name>
    <name type="synonym">Salmo kisutch</name>
    <dbReference type="NCBI Taxonomy" id="8019"/>
    <lineage>
        <taxon>Eukaryota</taxon>
        <taxon>Metazoa</taxon>
        <taxon>Chordata</taxon>
        <taxon>Craniata</taxon>
        <taxon>Vertebrata</taxon>
        <taxon>Euteleostomi</taxon>
        <taxon>Actinopterygii</taxon>
        <taxon>Neopterygii</taxon>
        <taxon>Teleostei</taxon>
        <taxon>Protacanthopterygii</taxon>
        <taxon>Salmoniformes</taxon>
        <taxon>Salmonidae</taxon>
        <taxon>Salmoninae</taxon>
        <taxon>Oncorhynchus</taxon>
    </lineage>
</organism>
<keyword evidence="2" id="KW-0964">Secreted</keyword>
<dbReference type="AlphaFoldDB" id="A0A8C7K5H0"/>
<dbReference type="PANTHER" id="PTHR35451:SF1">
    <property type="entry name" value="NEUROPEPTIDE-LIKE PROTEIN C4ORF48"/>
    <property type="match status" value="1"/>
</dbReference>
<keyword evidence="8" id="KW-1185">Reference proteome</keyword>
<dbReference type="GO" id="GO:0005576">
    <property type="term" value="C:extracellular region"/>
    <property type="evidence" value="ECO:0007669"/>
    <property type="project" value="UniProtKB-SubCell"/>
</dbReference>
<protein>
    <recommendedName>
        <fullName evidence="5">NELL2-interacting cell ontogeny regulator 1</fullName>
    </recommendedName>
</protein>
<accession>A0A8C7K5H0</accession>
<keyword evidence="3" id="KW-0732">Signal</keyword>
<evidence type="ECO:0000313" key="7">
    <source>
        <dbReference type="Ensembl" id="ENSOKIP00005097291.1"/>
    </source>
</evidence>
<comment type="subcellular location">
    <subcellularLocation>
        <location evidence="1">Secreted</location>
    </subcellularLocation>
</comment>
<comment type="similarity">
    <text evidence="6">Belongs to the NICOL family.</text>
</comment>
<keyword evidence="4" id="KW-0694">RNA-binding</keyword>
<evidence type="ECO:0000256" key="4">
    <source>
        <dbReference type="ARBA" id="ARBA00022884"/>
    </source>
</evidence>
<evidence type="ECO:0000256" key="3">
    <source>
        <dbReference type="ARBA" id="ARBA00022729"/>
    </source>
</evidence>